<reference evidence="5 6" key="1">
    <citation type="submission" date="2020-04" db="EMBL/GenBank/DDBJ databases">
        <authorList>
            <person name="Basu S."/>
            <person name="Maruthanayagam V."/>
            <person name="Chakraborty S."/>
            <person name="Pramanik A."/>
            <person name="Mukherjee J."/>
            <person name="Brink B."/>
        </authorList>
    </citation>
    <scope>NUCLEOTIDE SEQUENCE [LARGE SCALE GENOMIC DNA]</scope>
    <source>
        <strain evidence="5 6">AP17</strain>
    </source>
</reference>
<name>A0A6H1U226_9CYAN</name>
<dbReference type="AlphaFoldDB" id="A0A6H1U226"/>
<protein>
    <submittedName>
        <fullName evidence="5">Tetratricopeptide repeat protein</fullName>
    </submittedName>
</protein>
<dbReference type="InterPro" id="IPR013105">
    <property type="entry name" value="TPR_2"/>
</dbReference>
<feature type="region of interest" description="Disordered" evidence="4">
    <location>
        <begin position="29"/>
        <end position="54"/>
    </location>
</feature>
<dbReference type="InterPro" id="IPR019734">
    <property type="entry name" value="TPR_rpt"/>
</dbReference>
<dbReference type="RefSeq" id="WP_168570852.1">
    <property type="nucleotide sequence ID" value="NZ_CP051167.1"/>
</dbReference>
<keyword evidence="6" id="KW-1185">Reference proteome</keyword>
<evidence type="ECO:0000256" key="4">
    <source>
        <dbReference type="SAM" id="MobiDB-lite"/>
    </source>
</evidence>
<accession>A0A6H1U226</accession>
<evidence type="ECO:0000313" key="5">
    <source>
        <dbReference type="EMBL" id="QIZ72705.1"/>
    </source>
</evidence>
<evidence type="ECO:0000256" key="2">
    <source>
        <dbReference type="ARBA" id="ARBA00022803"/>
    </source>
</evidence>
<dbReference type="Proteomes" id="UP000500857">
    <property type="component" value="Chromosome"/>
</dbReference>
<gene>
    <name evidence="5" type="ORF">HCG48_20645</name>
</gene>
<proteinExistence type="predicted"/>
<sequence>MEFLLVILASIAIAYGLLKMLTKIKNFDRDRATSSTPEPPREPAVIEESCPPGSPSIRVEQFLEKTTANDLGSPSKDSSYEDWKNRGDRHLVCGAYPEALEAYDRALELQPKASYLWQQRGETLKRLRRYQEAIASYDRAIEVSMNPIGRYQAWNGKGSLLFALQRYEESIAAYHQALAICPNGIGSSHILGLEGMAWSKLKHYEKAGDCYRQAYHKAIEVSEQTRFHLNDWRVRSAEQI</sequence>
<dbReference type="Pfam" id="PF07719">
    <property type="entry name" value="TPR_2"/>
    <property type="match status" value="1"/>
</dbReference>
<feature type="repeat" description="TPR" evidence="3">
    <location>
        <begin position="114"/>
        <end position="147"/>
    </location>
</feature>
<dbReference type="PROSITE" id="PS50005">
    <property type="entry name" value="TPR"/>
    <property type="match status" value="3"/>
</dbReference>
<keyword evidence="1" id="KW-0677">Repeat</keyword>
<dbReference type="EMBL" id="CP051167">
    <property type="protein sequence ID" value="QIZ72705.1"/>
    <property type="molecule type" value="Genomic_DNA"/>
</dbReference>
<dbReference type="PANTHER" id="PTHR44943:SF8">
    <property type="entry name" value="TPR REPEAT-CONTAINING PROTEIN MJ0263"/>
    <property type="match status" value="1"/>
</dbReference>
<dbReference type="PANTHER" id="PTHR44943">
    <property type="entry name" value="CELLULOSE SYNTHASE OPERON PROTEIN C"/>
    <property type="match status" value="1"/>
</dbReference>
<dbReference type="Gene3D" id="1.25.40.10">
    <property type="entry name" value="Tetratricopeptide repeat domain"/>
    <property type="match status" value="2"/>
</dbReference>
<evidence type="ECO:0000256" key="1">
    <source>
        <dbReference type="ARBA" id="ARBA00022737"/>
    </source>
</evidence>
<feature type="repeat" description="TPR" evidence="3">
    <location>
        <begin position="80"/>
        <end position="113"/>
    </location>
</feature>
<keyword evidence="2 3" id="KW-0802">TPR repeat</keyword>
<feature type="repeat" description="TPR" evidence="3">
    <location>
        <begin position="151"/>
        <end position="184"/>
    </location>
</feature>
<dbReference type="SUPFAM" id="SSF48452">
    <property type="entry name" value="TPR-like"/>
    <property type="match status" value="1"/>
</dbReference>
<dbReference type="InterPro" id="IPR051685">
    <property type="entry name" value="Ycf3/AcsC/BcsC/TPR_MFPF"/>
</dbReference>
<dbReference type="InterPro" id="IPR011990">
    <property type="entry name" value="TPR-like_helical_dom_sf"/>
</dbReference>
<dbReference type="Pfam" id="PF13432">
    <property type="entry name" value="TPR_16"/>
    <property type="match status" value="1"/>
</dbReference>
<dbReference type="KEGG" id="oxy:HCG48_20645"/>
<evidence type="ECO:0000313" key="6">
    <source>
        <dbReference type="Proteomes" id="UP000500857"/>
    </source>
</evidence>
<dbReference type="SMART" id="SM00028">
    <property type="entry name" value="TPR"/>
    <property type="match status" value="4"/>
</dbReference>
<evidence type="ECO:0000256" key="3">
    <source>
        <dbReference type="PROSITE-ProRule" id="PRU00339"/>
    </source>
</evidence>
<organism evidence="5 6">
    <name type="scientific">Oxynema aestuarii AP17</name>
    <dbReference type="NCBI Taxonomy" id="2064643"/>
    <lineage>
        <taxon>Bacteria</taxon>
        <taxon>Bacillati</taxon>
        <taxon>Cyanobacteriota</taxon>
        <taxon>Cyanophyceae</taxon>
        <taxon>Oscillatoriophycideae</taxon>
        <taxon>Oscillatoriales</taxon>
        <taxon>Oscillatoriaceae</taxon>
        <taxon>Oxynema</taxon>
        <taxon>Oxynema aestuarii</taxon>
    </lineage>
</organism>